<evidence type="ECO:0000313" key="6">
    <source>
        <dbReference type="Proteomes" id="UP001501822"/>
    </source>
</evidence>
<dbReference type="Gene3D" id="2.160.20.10">
    <property type="entry name" value="Single-stranded right-handed beta-helix, Pectin lyase-like"/>
    <property type="match status" value="1"/>
</dbReference>
<dbReference type="InterPro" id="IPR011050">
    <property type="entry name" value="Pectin_lyase_fold/virulence"/>
</dbReference>
<proteinExistence type="inferred from homology"/>
<organism evidence="5 6">
    <name type="scientific">Actinoallomurus spadix</name>
    <dbReference type="NCBI Taxonomy" id="79912"/>
    <lineage>
        <taxon>Bacteria</taxon>
        <taxon>Bacillati</taxon>
        <taxon>Actinomycetota</taxon>
        <taxon>Actinomycetes</taxon>
        <taxon>Streptosporangiales</taxon>
        <taxon>Thermomonosporaceae</taxon>
        <taxon>Actinoallomurus</taxon>
    </lineage>
</organism>
<comment type="subcellular location">
    <subcellularLocation>
        <location evidence="2">Secreted</location>
    </subcellularLocation>
</comment>
<keyword evidence="3" id="KW-0732">Signal</keyword>
<dbReference type="SMART" id="SM00656">
    <property type="entry name" value="Amb_all"/>
    <property type="match status" value="1"/>
</dbReference>
<keyword evidence="2" id="KW-0964">Secreted</keyword>
<dbReference type="PANTHER" id="PTHR31683:SF18">
    <property type="entry name" value="PECTATE LYASE 21-RELATED"/>
    <property type="match status" value="1"/>
</dbReference>
<dbReference type="SMART" id="SM00710">
    <property type="entry name" value="PbH1"/>
    <property type="match status" value="3"/>
</dbReference>
<accession>A0ABN0VV49</accession>
<dbReference type="Pfam" id="PF00544">
    <property type="entry name" value="Pectate_lyase_4"/>
    <property type="match status" value="1"/>
</dbReference>
<dbReference type="InterPro" id="IPR045032">
    <property type="entry name" value="PEL"/>
</dbReference>
<dbReference type="Proteomes" id="UP001501822">
    <property type="component" value="Unassembled WGS sequence"/>
</dbReference>
<name>A0ABN0VV49_9ACTN</name>
<dbReference type="SUPFAM" id="SSF51126">
    <property type="entry name" value="Pectin lyase-like"/>
    <property type="match status" value="1"/>
</dbReference>
<evidence type="ECO:0000259" key="4">
    <source>
        <dbReference type="SMART" id="SM00656"/>
    </source>
</evidence>
<keyword evidence="1 2" id="KW-0456">Lyase</keyword>
<feature type="chain" id="PRO_5047513120" description="Pectate lyase domain-containing protein" evidence="3">
    <location>
        <begin position="34"/>
        <end position="339"/>
    </location>
</feature>
<dbReference type="InterPro" id="IPR012334">
    <property type="entry name" value="Pectin_lyas_fold"/>
</dbReference>
<evidence type="ECO:0000256" key="1">
    <source>
        <dbReference type="ARBA" id="ARBA00023239"/>
    </source>
</evidence>
<keyword evidence="2" id="KW-0624">Polysaccharide degradation</keyword>
<reference evidence="5 6" key="1">
    <citation type="journal article" date="2019" name="Int. J. Syst. Evol. Microbiol.">
        <title>The Global Catalogue of Microorganisms (GCM) 10K type strain sequencing project: providing services to taxonomists for standard genome sequencing and annotation.</title>
        <authorList>
            <consortium name="The Broad Institute Genomics Platform"/>
            <consortium name="The Broad Institute Genome Sequencing Center for Infectious Disease"/>
            <person name="Wu L."/>
            <person name="Ma J."/>
        </authorList>
    </citation>
    <scope>NUCLEOTIDE SEQUENCE [LARGE SCALE GENOMIC DNA]</scope>
    <source>
        <strain evidence="5 6">JCM 3146</strain>
    </source>
</reference>
<feature type="domain" description="Pectate lyase" evidence="4">
    <location>
        <begin position="71"/>
        <end position="276"/>
    </location>
</feature>
<comment type="caution">
    <text evidence="5">The sequence shown here is derived from an EMBL/GenBank/DDBJ whole genome shotgun (WGS) entry which is preliminary data.</text>
</comment>
<comment type="similarity">
    <text evidence="2">Belongs to the polysaccharide lyase 1 family.</text>
</comment>
<feature type="signal peptide" evidence="3">
    <location>
        <begin position="1"/>
        <end position="33"/>
    </location>
</feature>
<sequence>MGNDTQRTARIRRLPLRPLSAAAVLCLAAGAGALTGTGATATTGTAAPAAAAYESSPVGFASMNGGTTGGAGGTTVTVTTASQLTDYASRSGSYVIKVNASISLSSMTKVTSNKTIIGVGTAGKITGYGLNVTNAKNVIIRNLTFTGSADDAINVQYSTNVWIDHNDLSNAYDGLVDIKRASDYATVSWNHFHNHDKTALLGHSDDNSSEDLGHLRVTYVHNWFDKTTQRHPRVRFGNPVHVFNNYYGAVTSYGVASTCNAGVFVEKNYFENVKNPTVTQTGDSPDGNIKADGNYLTGSGGIATRNSSSVASIPYSYSAESASSVKSTVTAGAGVGKVS</sequence>
<dbReference type="InterPro" id="IPR002022">
    <property type="entry name" value="Pec_lyase"/>
</dbReference>
<protein>
    <recommendedName>
        <fullName evidence="4">Pectate lyase domain-containing protein</fullName>
    </recommendedName>
</protein>
<evidence type="ECO:0000313" key="5">
    <source>
        <dbReference type="EMBL" id="GAA0318047.1"/>
    </source>
</evidence>
<keyword evidence="2" id="KW-0119">Carbohydrate metabolism</keyword>
<dbReference type="RefSeq" id="WP_252800047.1">
    <property type="nucleotide sequence ID" value="NZ_BAAABM010000007.1"/>
</dbReference>
<dbReference type="InterPro" id="IPR006626">
    <property type="entry name" value="PbH1"/>
</dbReference>
<gene>
    <name evidence="5" type="ORF">GCM10010151_04900</name>
</gene>
<dbReference type="PANTHER" id="PTHR31683">
    <property type="entry name" value="PECTATE LYASE 18-RELATED"/>
    <property type="match status" value="1"/>
</dbReference>
<evidence type="ECO:0000256" key="2">
    <source>
        <dbReference type="RuleBase" id="RU361173"/>
    </source>
</evidence>
<dbReference type="EMBL" id="BAAABM010000007">
    <property type="protein sequence ID" value="GAA0318047.1"/>
    <property type="molecule type" value="Genomic_DNA"/>
</dbReference>
<keyword evidence="6" id="KW-1185">Reference proteome</keyword>
<evidence type="ECO:0000256" key="3">
    <source>
        <dbReference type="SAM" id="SignalP"/>
    </source>
</evidence>